<keyword evidence="1" id="KW-0378">Hydrolase</keyword>
<dbReference type="InterPro" id="IPR001650">
    <property type="entry name" value="Helicase_C-like"/>
</dbReference>
<sequence length="497" mass="57729">MSPFFQKTFSLDVSRCIFPPFKHQVIGTNTLVNSPVFALFDDMGVGKTKQIIDAACILFEVGQIDTVIVVCPSVVKEVWLDPEYGEIQKHTWVPSRVLHFHSQGTMEILRKNNKELLWVITNYAFLRQDQHLKQLIQEISVLKKFLVLDESSFIKSRTAQQTKACLKLRKTCARVVIVNGIPVASSPLDLWSQFRILHTAILPFRNFYHFRSCFAVMGGWQNRQIIKWHNLEYLQKLIKPWMLRRTKEECLDLPPKLYTTLEPEMTPVTYRLYKEMRDDMVAWLDTLSSVANQPIVKILRLAQLIGGFLGGVEEVERIVTVEVGREKLDALKTWLMEKKQTDPDLRVLIWCRFRRELIRCARELEFDPKLQFKVFTLCGGQTLQDRKAGIREFTSPRLKGPVAMVGQPQAGGFGLNFTSCHTVIYMSNDFNLLTRKQSEDRVHRKGQQKAVLYVDILARGPKGQKTIDHKIRRVLQKKEEIATWTIDRWRKLLVEDI</sequence>
<dbReference type="Pfam" id="PF00271">
    <property type="entry name" value="Helicase_C"/>
    <property type="match status" value="1"/>
</dbReference>
<dbReference type="AlphaFoldDB" id="A0A0F9S6B0"/>
<dbReference type="GO" id="GO:0006281">
    <property type="term" value="P:DNA repair"/>
    <property type="evidence" value="ECO:0007669"/>
    <property type="project" value="TreeGrafter"/>
</dbReference>
<dbReference type="InterPro" id="IPR038718">
    <property type="entry name" value="SNF2-like_sf"/>
</dbReference>
<dbReference type="SUPFAM" id="SSF52540">
    <property type="entry name" value="P-loop containing nucleoside triphosphate hydrolases"/>
    <property type="match status" value="2"/>
</dbReference>
<dbReference type="GO" id="GO:0005524">
    <property type="term" value="F:ATP binding"/>
    <property type="evidence" value="ECO:0007669"/>
    <property type="project" value="InterPro"/>
</dbReference>
<organism evidence="3">
    <name type="scientific">marine sediment metagenome</name>
    <dbReference type="NCBI Taxonomy" id="412755"/>
    <lineage>
        <taxon>unclassified sequences</taxon>
        <taxon>metagenomes</taxon>
        <taxon>ecological metagenomes</taxon>
    </lineage>
</organism>
<dbReference type="InterPro" id="IPR027417">
    <property type="entry name" value="P-loop_NTPase"/>
</dbReference>
<dbReference type="GO" id="GO:0016787">
    <property type="term" value="F:hydrolase activity"/>
    <property type="evidence" value="ECO:0007669"/>
    <property type="project" value="UniProtKB-KW"/>
</dbReference>
<gene>
    <name evidence="3" type="ORF">LCGC14_0812290</name>
</gene>
<dbReference type="GO" id="GO:0031297">
    <property type="term" value="P:replication fork processing"/>
    <property type="evidence" value="ECO:0007669"/>
    <property type="project" value="TreeGrafter"/>
</dbReference>
<feature type="domain" description="Helicase C-terminal" evidence="2">
    <location>
        <begin position="327"/>
        <end position="482"/>
    </location>
</feature>
<dbReference type="CDD" id="cd18793">
    <property type="entry name" value="SF2_C_SNF"/>
    <property type="match status" value="1"/>
</dbReference>
<reference evidence="3" key="1">
    <citation type="journal article" date="2015" name="Nature">
        <title>Complex archaea that bridge the gap between prokaryotes and eukaryotes.</title>
        <authorList>
            <person name="Spang A."/>
            <person name="Saw J.H."/>
            <person name="Jorgensen S.L."/>
            <person name="Zaremba-Niedzwiedzka K."/>
            <person name="Martijn J."/>
            <person name="Lind A.E."/>
            <person name="van Eijk R."/>
            <person name="Schleper C."/>
            <person name="Guy L."/>
            <person name="Ettema T.J."/>
        </authorList>
    </citation>
    <scope>NUCLEOTIDE SEQUENCE</scope>
</reference>
<dbReference type="Pfam" id="PF00176">
    <property type="entry name" value="SNF2-rel_dom"/>
    <property type="match status" value="1"/>
</dbReference>
<dbReference type="PANTHER" id="PTHR45766">
    <property type="entry name" value="DNA ANNEALING HELICASE AND ENDONUCLEASE ZRANB3 FAMILY MEMBER"/>
    <property type="match status" value="1"/>
</dbReference>
<proteinExistence type="predicted"/>
<dbReference type="SMART" id="SM00490">
    <property type="entry name" value="HELICc"/>
    <property type="match status" value="1"/>
</dbReference>
<evidence type="ECO:0000313" key="3">
    <source>
        <dbReference type="EMBL" id="KKN32606.1"/>
    </source>
</evidence>
<protein>
    <recommendedName>
        <fullName evidence="2">Helicase C-terminal domain-containing protein</fullName>
    </recommendedName>
</protein>
<dbReference type="Gene3D" id="3.40.50.300">
    <property type="entry name" value="P-loop containing nucleotide triphosphate hydrolases"/>
    <property type="match status" value="1"/>
</dbReference>
<comment type="caution">
    <text evidence="3">The sequence shown here is derived from an EMBL/GenBank/DDBJ whole genome shotgun (WGS) entry which is preliminary data.</text>
</comment>
<name>A0A0F9S6B0_9ZZZZ</name>
<evidence type="ECO:0000259" key="2">
    <source>
        <dbReference type="PROSITE" id="PS51194"/>
    </source>
</evidence>
<evidence type="ECO:0000256" key="1">
    <source>
        <dbReference type="ARBA" id="ARBA00022801"/>
    </source>
</evidence>
<dbReference type="PROSITE" id="PS51194">
    <property type="entry name" value="HELICASE_CTER"/>
    <property type="match status" value="1"/>
</dbReference>
<dbReference type="PANTHER" id="PTHR45766:SF6">
    <property type="entry name" value="SWI_SNF-RELATED MATRIX-ASSOCIATED ACTIN-DEPENDENT REGULATOR OF CHROMATIN SUBFAMILY A-LIKE PROTEIN 1"/>
    <property type="match status" value="1"/>
</dbReference>
<dbReference type="InterPro" id="IPR049730">
    <property type="entry name" value="SNF2/RAD54-like_C"/>
</dbReference>
<dbReference type="Gene3D" id="3.40.50.10810">
    <property type="entry name" value="Tandem AAA-ATPase domain"/>
    <property type="match status" value="1"/>
</dbReference>
<dbReference type="InterPro" id="IPR000330">
    <property type="entry name" value="SNF2_N"/>
</dbReference>
<dbReference type="EMBL" id="LAZR01002241">
    <property type="protein sequence ID" value="KKN32606.1"/>
    <property type="molecule type" value="Genomic_DNA"/>
</dbReference>
<accession>A0A0F9S6B0</accession>